<proteinExistence type="inferred from homology"/>
<dbReference type="AlphaFoldDB" id="A0A0G0F6U4"/>
<evidence type="ECO:0000256" key="8">
    <source>
        <dbReference type="ARBA" id="ARBA00023065"/>
    </source>
</evidence>
<keyword evidence="3 13" id="KW-1003">Cell membrane</keyword>
<evidence type="ECO:0000313" key="15">
    <source>
        <dbReference type="EMBL" id="KKQ14943.1"/>
    </source>
</evidence>
<evidence type="ECO:0000256" key="9">
    <source>
        <dbReference type="ARBA" id="ARBA00023136"/>
    </source>
</evidence>
<evidence type="ECO:0000256" key="1">
    <source>
        <dbReference type="ARBA" id="ARBA00005513"/>
    </source>
</evidence>
<reference evidence="15 16" key="1">
    <citation type="journal article" date="2015" name="Nature">
        <title>rRNA introns, odd ribosomes, and small enigmatic genomes across a large radiation of phyla.</title>
        <authorList>
            <person name="Brown C.T."/>
            <person name="Hug L.A."/>
            <person name="Thomas B.C."/>
            <person name="Sharon I."/>
            <person name="Castelle C.J."/>
            <person name="Singh A."/>
            <person name="Wilkins M.J."/>
            <person name="Williams K.H."/>
            <person name="Banfield J.F."/>
        </authorList>
    </citation>
    <scope>NUCLEOTIDE SEQUENCE [LARGE SCALE GENOMIC DNA]</scope>
</reference>
<comment type="function">
    <text evidence="13">Component of the F(0) channel, it forms part of the peripheral stalk, linking F(1) to F(0).</text>
</comment>
<dbReference type="InterPro" id="IPR002146">
    <property type="entry name" value="ATP_synth_b/b'su_bac/chlpt"/>
</dbReference>
<dbReference type="GO" id="GO:0046961">
    <property type="term" value="F:proton-transporting ATPase activity, rotational mechanism"/>
    <property type="evidence" value="ECO:0007669"/>
    <property type="project" value="TreeGrafter"/>
</dbReference>
<dbReference type="GO" id="GO:0045259">
    <property type="term" value="C:proton-transporting ATP synthase complex"/>
    <property type="evidence" value="ECO:0007669"/>
    <property type="project" value="UniProtKB-KW"/>
</dbReference>
<dbReference type="PANTHER" id="PTHR33445:SF1">
    <property type="entry name" value="ATP SYNTHASE SUBUNIT B"/>
    <property type="match status" value="1"/>
</dbReference>
<accession>A0A0G0F6U4</accession>
<comment type="function">
    <text evidence="11 13">F(1)F(0) ATP synthase produces ATP from ADP in the presence of a proton or sodium gradient. F-type ATPases consist of two structural domains, F(1) containing the extramembraneous catalytic core and F(0) containing the membrane proton channel, linked together by a central stalk and a peripheral stalk. During catalysis, ATP synthesis in the catalytic domain of F(1) is coupled via a rotary mechanism of the central stalk subunits to proton translocation.</text>
</comment>
<evidence type="ECO:0000256" key="7">
    <source>
        <dbReference type="ARBA" id="ARBA00022989"/>
    </source>
</evidence>
<evidence type="ECO:0000256" key="3">
    <source>
        <dbReference type="ARBA" id="ARBA00022475"/>
    </source>
</evidence>
<dbReference type="Proteomes" id="UP000034448">
    <property type="component" value="Unassembled WGS sequence"/>
</dbReference>
<evidence type="ECO:0000256" key="11">
    <source>
        <dbReference type="ARBA" id="ARBA00025198"/>
    </source>
</evidence>
<keyword evidence="6 13" id="KW-0375">Hydrogen ion transport</keyword>
<dbReference type="PANTHER" id="PTHR33445">
    <property type="entry name" value="ATP SYNTHASE SUBUNIT B', CHLOROPLASTIC"/>
    <property type="match status" value="1"/>
</dbReference>
<dbReference type="HAMAP" id="MF_01398">
    <property type="entry name" value="ATP_synth_b_bprime"/>
    <property type="match status" value="1"/>
</dbReference>
<dbReference type="InterPro" id="IPR028987">
    <property type="entry name" value="ATP_synth_B-like_membr_sf"/>
</dbReference>
<organism evidence="15 16">
    <name type="scientific">Candidatus Daviesbacteria bacterium GW2011_GWA1_36_8</name>
    <dbReference type="NCBI Taxonomy" id="1618417"/>
    <lineage>
        <taxon>Bacteria</taxon>
        <taxon>Candidatus Daviesiibacteriota</taxon>
    </lineage>
</organism>
<evidence type="ECO:0000313" key="16">
    <source>
        <dbReference type="Proteomes" id="UP000034448"/>
    </source>
</evidence>
<dbReference type="InterPro" id="IPR005864">
    <property type="entry name" value="ATP_synth_F0_bsu_bac"/>
</dbReference>
<evidence type="ECO:0000256" key="14">
    <source>
        <dbReference type="RuleBase" id="RU003848"/>
    </source>
</evidence>
<comment type="similarity">
    <text evidence="1 13 14">Belongs to the ATPase B chain family.</text>
</comment>
<keyword evidence="7 13" id="KW-1133">Transmembrane helix</keyword>
<gene>
    <name evidence="13" type="primary">atpF</name>
    <name evidence="15" type="ORF">US28_C0026G0021</name>
</gene>
<comment type="subunit">
    <text evidence="13">F-type ATPases have 2 components, F(1) - the catalytic core - and F(0) - the membrane proton channel. F(1) has five subunits: alpha(3), beta(3), gamma(1), delta(1), epsilon(1). F(0) has three main subunits: a(1), b(2) and c(10-14). The alpha and beta chains form an alternating ring which encloses part of the gamma chain. F(1) is attached to F(0) by a central stalk formed by the gamma and epsilon chains, while a peripheral stalk is formed by the delta and b chains.</text>
</comment>
<evidence type="ECO:0000256" key="6">
    <source>
        <dbReference type="ARBA" id="ARBA00022781"/>
    </source>
</evidence>
<keyword evidence="9 13" id="KW-0472">Membrane</keyword>
<dbReference type="InterPro" id="IPR050059">
    <property type="entry name" value="ATP_synthase_B_chain"/>
</dbReference>
<dbReference type="SUPFAM" id="SSF81573">
    <property type="entry name" value="F1F0 ATP synthase subunit B, membrane domain"/>
    <property type="match status" value="1"/>
</dbReference>
<sequence length="164" mass="18769">MEKILADFGIQPILLLAQVVNFLVLLFILKKLLYQPILKVLDERKKKIEQSLIDAQSIELKLVQTEEDREKKLAKASEEAKQILDEATKSANLVIEEAHLKASKDMEEILQKGQESINAERSKMHQEIREELADLIEVSLEKVAGKILTTKDQKELVQKTIKQL</sequence>
<evidence type="ECO:0000256" key="2">
    <source>
        <dbReference type="ARBA" id="ARBA00022448"/>
    </source>
</evidence>
<dbReference type="Gene3D" id="1.20.5.620">
    <property type="entry name" value="F1F0 ATP synthase subunit B, membrane domain"/>
    <property type="match status" value="1"/>
</dbReference>
<dbReference type="GO" id="GO:0005886">
    <property type="term" value="C:plasma membrane"/>
    <property type="evidence" value="ECO:0007669"/>
    <property type="project" value="UniProtKB-SubCell"/>
</dbReference>
<comment type="caution">
    <text evidence="15">The sequence shown here is derived from an EMBL/GenBank/DDBJ whole genome shotgun (WGS) entry which is preliminary data.</text>
</comment>
<dbReference type="GO" id="GO:0012505">
    <property type="term" value="C:endomembrane system"/>
    <property type="evidence" value="ECO:0007669"/>
    <property type="project" value="UniProtKB-SubCell"/>
</dbReference>
<evidence type="ECO:0000256" key="12">
    <source>
        <dbReference type="ARBA" id="ARBA00037847"/>
    </source>
</evidence>
<feature type="transmembrane region" description="Helical" evidence="13">
    <location>
        <begin position="12"/>
        <end position="29"/>
    </location>
</feature>
<dbReference type="GO" id="GO:0046933">
    <property type="term" value="F:proton-transporting ATP synthase activity, rotational mechanism"/>
    <property type="evidence" value="ECO:0007669"/>
    <property type="project" value="UniProtKB-UniRule"/>
</dbReference>
<evidence type="ECO:0000256" key="13">
    <source>
        <dbReference type="HAMAP-Rule" id="MF_01398"/>
    </source>
</evidence>
<dbReference type="Pfam" id="PF00430">
    <property type="entry name" value="ATP-synt_B"/>
    <property type="match status" value="1"/>
</dbReference>
<protein>
    <recommendedName>
        <fullName evidence="13">ATP synthase subunit b</fullName>
    </recommendedName>
    <alternativeName>
        <fullName evidence="13">ATP synthase F(0) sector subunit b</fullName>
    </alternativeName>
    <alternativeName>
        <fullName evidence="13">ATPase subunit I</fullName>
    </alternativeName>
    <alternativeName>
        <fullName evidence="13">F-type ATPase subunit b</fullName>
        <shortName evidence="13">F-ATPase subunit b</shortName>
    </alternativeName>
</protein>
<comment type="subcellular location">
    <subcellularLocation>
        <location evidence="13">Cell membrane</location>
        <topology evidence="13">Single-pass membrane protein</topology>
    </subcellularLocation>
    <subcellularLocation>
        <location evidence="12">Endomembrane system</location>
        <topology evidence="12">Single-pass membrane protein</topology>
    </subcellularLocation>
</comment>
<name>A0A0G0F6U4_9BACT</name>
<evidence type="ECO:0000256" key="5">
    <source>
        <dbReference type="ARBA" id="ARBA00022692"/>
    </source>
</evidence>
<keyword evidence="4 13" id="KW-0138">CF(0)</keyword>
<keyword evidence="5 13" id="KW-0812">Transmembrane</keyword>
<dbReference type="CDD" id="cd06503">
    <property type="entry name" value="ATP-synt_Fo_b"/>
    <property type="match status" value="1"/>
</dbReference>
<keyword evidence="8 13" id="KW-0406">Ion transport</keyword>
<keyword evidence="2 13" id="KW-0813">Transport</keyword>
<dbReference type="NCBIfam" id="TIGR01144">
    <property type="entry name" value="ATP_synt_b"/>
    <property type="match status" value="1"/>
</dbReference>
<evidence type="ECO:0000256" key="4">
    <source>
        <dbReference type="ARBA" id="ARBA00022547"/>
    </source>
</evidence>
<dbReference type="EMBL" id="LBSJ01000026">
    <property type="protein sequence ID" value="KKQ14943.1"/>
    <property type="molecule type" value="Genomic_DNA"/>
</dbReference>
<evidence type="ECO:0000256" key="10">
    <source>
        <dbReference type="ARBA" id="ARBA00023310"/>
    </source>
</evidence>
<keyword evidence="10 13" id="KW-0066">ATP synthesis</keyword>